<evidence type="ECO:0000313" key="2">
    <source>
        <dbReference type="Proteomes" id="UP000886749"/>
    </source>
</evidence>
<dbReference type="EMBL" id="DVGY01000105">
    <property type="protein sequence ID" value="HIR41120.1"/>
    <property type="molecule type" value="Genomic_DNA"/>
</dbReference>
<name>A0A9D1AJ25_9FIRM</name>
<evidence type="ECO:0008006" key="3">
    <source>
        <dbReference type="Google" id="ProtNLM"/>
    </source>
</evidence>
<organism evidence="1 2">
    <name type="scientific">Candidatus Egerieicola pullicola</name>
    <dbReference type="NCBI Taxonomy" id="2840775"/>
    <lineage>
        <taxon>Bacteria</taxon>
        <taxon>Bacillati</taxon>
        <taxon>Bacillota</taxon>
        <taxon>Clostridia</taxon>
        <taxon>Eubacteriales</taxon>
        <taxon>Oscillospiraceae</taxon>
        <taxon>Oscillospiraceae incertae sedis</taxon>
        <taxon>Candidatus Egerieicola</taxon>
    </lineage>
</organism>
<protein>
    <recommendedName>
        <fullName evidence="3">Zinc ribbon domain-containing protein</fullName>
    </recommendedName>
</protein>
<reference evidence="1" key="2">
    <citation type="journal article" date="2021" name="PeerJ">
        <title>Extensive microbial diversity within the chicken gut microbiome revealed by metagenomics and culture.</title>
        <authorList>
            <person name="Gilroy R."/>
            <person name="Ravi A."/>
            <person name="Getino M."/>
            <person name="Pursley I."/>
            <person name="Horton D.L."/>
            <person name="Alikhan N.F."/>
            <person name="Baker D."/>
            <person name="Gharbi K."/>
            <person name="Hall N."/>
            <person name="Watson M."/>
            <person name="Adriaenssens E.M."/>
            <person name="Foster-Nyarko E."/>
            <person name="Jarju S."/>
            <person name="Secka A."/>
            <person name="Antonio M."/>
            <person name="Oren A."/>
            <person name="Chaudhuri R.R."/>
            <person name="La Ragione R."/>
            <person name="Hildebrand F."/>
            <person name="Pallen M.J."/>
        </authorList>
    </citation>
    <scope>NUCLEOTIDE SEQUENCE</scope>
    <source>
        <strain evidence="1">CHK184-25365</strain>
    </source>
</reference>
<dbReference type="AlphaFoldDB" id="A0A9D1AJ25"/>
<comment type="caution">
    <text evidence="1">The sequence shown here is derived from an EMBL/GenBank/DDBJ whole genome shotgun (WGS) entry which is preliminary data.</text>
</comment>
<accession>A0A9D1AJ25</accession>
<sequence length="66" mass="6911">VKTDAAKSNHSTTACPHCGAPTQITSAGKCEYCGYIITTGEHDWVLSDISAVKNSTNYGTGGVYLD</sequence>
<feature type="non-terminal residue" evidence="1">
    <location>
        <position position="1"/>
    </location>
</feature>
<evidence type="ECO:0000313" key="1">
    <source>
        <dbReference type="EMBL" id="HIR41120.1"/>
    </source>
</evidence>
<dbReference type="Proteomes" id="UP000886749">
    <property type="component" value="Unassembled WGS sequence"/>
</dbReference>
<gene>
    <name evidence="1" type="ORF">IAB36_04770</name>
</gene>
<reference evidence="1" key="1">
    <citation type="submission" date="2020-10" db="EMBL/GenBank/DDBJ databases">
        <authorList>
            <person name="Gilroy R."/>
        </authorList>
    </citation>
    <scope>NUCLEOTIDE SEQUENCE</scope>
    <source>
        <strain evidence="1">CHK184-25365</strain>
    </source>
</reference>
<proteinExistence type="predicted"/>